<feature type="transmembrane region" description="Helical" evidence="1">
    <location>
        <begin position="203"/>
        <end position="224"/>
    </location>
</feature>
<feature type="transmembrane region" description="Helical" evidence="1">
    <location>
        <begin position="131"/>
        <end position="151"/>
    </location>
</feature>
<dbReference type="CDD" id="cd16935">
    <property type="entry name" value="HATPase_AgrC-ComD-like"/>
    <property type="match status" value="1"/>
</dbReference>
<protein>
    <submittedName>
        <fullName evidence="3">Sensor histidine kinase YesM</fullName>
    </submittedName>
</protein>
<keyword evidence="1" id="KW-1133">Transmembrane helix</keyword>
<dbReference type="Pfam" id="PF14501">
    <property type="entry name" value="HATPase_c_5"/>
    <property type="match status" value="1"/>
</dbReference>
<evidence type="ECO:0000256" key="1">
    <source>
        <dbReference type="SAM" id="Phobius"/>
    </source>
</evidence>
<gene>
    <name evidence="3" type="ORF">C7383_105149</name>
</gene>
<reference evidence="3 4" key="1">
    <citation type="submission" date="2018-05" db="EMBL/GenBank/DDBJ databases">
        <authorList>
            <person name="Goeker M."/>
            <person name="Huntemann M."/>
            <person name="Clum A."/>
            <person name="Pillay M."/>
            <person name="Palaniappan K."/>
            <person name="Varghese N."/>
            <person name="Mikhailova N."/>
            <person name="Stamatis D."/>
            <person name="Reddy T."/>
            <person name="Daum C."/>
            <person name="Shapiro N."/>
            <person name="Ivanova N."/>
            <person name="Kyrpides N."/>
            <person name="Woyke T."/>
        </authorList>
    </citation>
    <scope>NUCLEOTIDE SEQUENCE [LARGE SCALE GENOMIC DNA]</scope>
    <source>
        <strain evidence="3 4">DSM 26524</strain>
    </source>
</reference>
<keyword evidence="4" id="KW-1185">Reference proteome</keyword>
<dbReference type="InterPro" id="IPR032834">
    <property type="entry name" value="NatK-like_C"/>
</dbReference>
<feature type="transmembrane region" description="Helical" evidence="1">
    <location>
        <begin position="6"/>
        <end position="26"/>
    </location>
</feature>
<evidence type="ECO:0000313" key="4">
    <source>
        <dbReference type="Proteomes" id="UP000245412"/>
    </source>
</evidence>
<feature type="transmembrane region" description="Helical" evidence="1">
    <location>
        <begin position="64"/>
        <end position="80"/>
    </location>
</feature>
<dbReference type="AlphaFoldDB" id="A0AB73T5D7"/>
<keyword evidence="1" id="KW-0472">Membrane</keyword>
<feature type="transmembrane region" description="Helical" evidence="1">
    <location>
        <begin position="92"/>
        <end position="111"/>
    </location>
</feature>
<dbReference type="RefSeq" id="WP_109626181.1">
    <property type="nucleotide sequence ID" value="NZ_CABJAT010000005.1"/>
</dbReference>
<keyword evidence="1" id="KW-0812">Transmembrane</keyword>
<dbReference type="EMBL" id="QGGY01000005">
    <property type="protein sequence ID" value="PWJ76114.1"/>
    <property type="molecule type" value="Genomic_DNA"/>
</dbReference>
<comment type="caution">
    <text evidence="3">The sequence shown here is derived from an EMBL/GenBank/DDBJ whole genome shotgun (WGS) entry which is preliminary data.</text>
</comment>
<dbReference type="PANTHER" id="PTHR40448">
    <property type="entry name" value="TWO-COMPONENT SENSOR HISTIDINE KINASE"/>
    <property type="match status" value="1"/>
</dbReference>
<evidence type="ECO:0000313" key="3">
    <source>
        <dbReference type="EMBL" id="PWJ76114.1"/>
    </source>
</evidence>
<evidence type="ECO:0000259" key="2">
    <source>
        <dbReference type="Pfam" id="PF14501"/>
    </source>
</evidence>
<dbReference type="GO" id="GO:0016301">
    <property type="term" value="F:kinase activity"/>
    <property type="evidence" value="ECO:0007669"/>
    <property type="project" value="UniProtKB-KW"/>
</dbReference>
<proteinExistence type="predicted"/>
<dbReference type="Gene3D" id="3.30.565.10">
    <property type="entry name" value="Histidine kinase-like ATPase, C-terminal domain"/>
    <property type="match status" value="1"/>
</dbReference>
<sequence length="438" mass="50547">MDLHKWLLMMIQFFVLFPAAAFCYLPMKNQLKYTRGRLFFICAVLFILYTPAASWFAMYLDLDVNVVLLPSLVIFFFLYYKTVKTDLARTLAVFLNACAVMSFPAVAAFIFDAALHPASGSAYFSPEAGAFQFIASVLLVLALAFPLHRYFSWMLDHLNFPKVWYSTTALPVMLLLFNLMMTPYSYQTLHTGRIMVMLPWLEIILFLLLLFLYVLFYHMSVVIFKQARQEEEVRFLEIQAGQYESLQNHIQQTKRLRHDFRHLVHGMAGLADNGDFESLRAQLHEYEQELDLNTPVNYCHNAALNALFNYYREMAASENIKTDWKIHIPEPLTVSELDLCSLLGNLLENAIAGCKTVPEDQRFFNLSILLKNMDCLYIVSTNSFDGKVKKNQETFMSTKRNGEGTGLFSIKTIAEKHKGMAQISNNERNFFIDIMLKL</sequence>
<keyword evidence="3" id="KW-0418">Kinase</keyword>
<dbReference type="InterPro" id="IPR036890">
    <property type="entry name" value="HATPase_C_sf"/>
</dbReference>
<feature type="transmembrane region" description="Helical" evidence="1">
    <location>
        <begin position="38"/>
        <end position="58"/>
    </location>
</feature>
<feature type="domain" description="Sensor histidine kinase NatK-like C-terminal" evidence="2">
    <location>
        <begin position="337"/>
        <end position="436"/>
    </location>
</feature>
<accession>A0AB73T5D7</accession>
<dbReference type="SUPFAM" id="SSF55874">
    <property type="entry name" value="ATPase domain of HSP90 chaperone/DNA topoisomerase II/histidine kinase"/>
    <property type="match status" value="1"/>
</dbReference>
<feature type="transmembrane region" description="Helical" evidence="1">
    <location>
        <begin position="163"/>
        <end position="183"/>
    </location>
</feature>
<dbReference type="GO" id="GO:0042802">
    <property type="term" value="F:identical protein binding"/>
    <property type="evidence" value="ECO:0007669"/>
    <property type="project" value="TreeGrafter"/>
</dbReference>
<organism evidence="3 4">
    <name type="scientific">Murimonas intestini</name>
    <dbReference type="NCBI Taxonomy" id="1337051"/>
    <lineage>
        <taxon>Bacteria</taxon>
        <taxon>Bacillati</taxon>
        <taxon>Bacillota</taxon>
        <taxon>Clostridia</taxon>
        <taxon>Lachnospirales</taxon>
        <taxon>Lachnospiraceae</taxon>
        <taxon>Murimonas</taxon>
    </lineage>
</organism>
<dbReference type="PANTHER" id="PTHR40448:SF1">
    <property type="entry name" value="TWO-COMPONENT SENSOR HISTIDINE KINASE"/>
    <property type="match status" value="1"/>
</dbReference>
<keyword evidence="3" id="KW-0808">Transferase</keyword>
<name>A0AB73T5D7_9FIRM</name>
<dbReference type="Proteomes" id="UP000245412">
    <property type="component" value="Unassembled WGS sequence"/>
</dbReference>